<proteinExistence type="predicted"/>
<gene>
    <name evidence="2" type="ORF">EPL05_14310</name>
</gene>
<organism evidence="2 3">
    <name type="scientific">Mucilaginibacter gilvus</name>
    <dbReference type="NCBI Taxonomy" id="2305909"/>
    <lineage>
        <taxon>Bacteria</taxon>
        <taxon>Pseudomonadati</taxon>
        <taxon>Bacteroidota</taxon>
        <taxon>Sphingobacteriia</taxon>
        <taxon>Sphingobacteriales</taxon>
        <taxon>Sphingobacteriaceae</taxon>
        <taxon>Mucilaginibacter</taxon>
    </lineage>
</organism>
<dbReference type="EMBL" id="SBIW01000006">
    <property type="protein sequence ID" value="RWY51230.1"/>
    <property type="molecule type" value="Genomic_DNA"/>
</dbReference>
<dbReference type="OrthoDB" id="1524679at2"/>
<sequence>MEKVISHFEKHGKVFRDQLITVGDLLEFKDLLLSELKSVLKDQITGKTKKWLKAIEVRKVLNISHGKLQRLRDNGKIPFTMLGNTTYYDADKIEELMQSPMVVKY</sequence>
<dbReference type="Pfam" id="PF12728">
    <property type="entry name" value="HTH_17"/>
    <property type="match status" value="1"/>
</dbReference>
<dbReference type="PANTHER" id="PTHR34585">
    <property type="match status" value="1"/>
</dbReference>
<protein>
    <submittedName>
        <fullName evidence="2">DNA-binding protein</fullName>
    </submittedName>
</protein>
<comment type="caution">
    <text evidence="2">The sequence shown here is derived from an EMBL/GenBank/DDBJ whole genome shotgun (WGS) entry which is preliminary data.</text>
</comment>
<keyword evidence="3" id="KW-1185">Reference proteome</keyword>
<evidence type="ECO:0000313" key="2">
    <source>
        <dbReference type="EMBL" id="RWY51230.1"/>
    </source>
</evidence>
<feature type="domain" description="Helix-turn-helix" evidence="1">
    <location>
        <begin position="51"/>
        <end position="99"/>
    </location>
</feature>
<reference evidence="2 3" key="1">
    <citation type="submission" date="2019-01" db="EMBL/GenBank/DDBJ databases">
        <title>Mucilaginibacter antarcticum sp. nov., isolated from antarctic soil.</title>
        <authorList>
            <person name="Yan Y.-Q."/>
            <person name="Du Z.-J."/>
        </authorList>
    </citation>
    <scope>NUCLEOTIDE SEQUENCE [LARGE SCALE GENOMIC DNA]</scope>
    <source>
        <strain evidence="2 3">F01003</strain>
    </source>
</reference>
<keyword evidence="2" id="KW-0238">DNA-binding</keyword>
<evidence type="ECO:0000259" key="1">
    <source>
        <dbReference type="Pfam" id="PF12728"/>
    </source>
</evidence>
<dbReference type="Proteomes" id="UP000286701">
    <property type="component" value="Unassembled WGS sequence"/>
</dbReference>
<evidence type="ECO:0000313" key="3">
    <source>
        <dbReference type="Proteomes" id="UP000286701"/>
    </source>
</evidence>
<dbReference type="GO" id="GO:0003677">
    <property type="term" value="F:DNA binding"/>
    <property type="evidence" value="ECO:0007669"/>
    <property type="project" value="UniProtKB-KW"/>
</dbReference>
<accession>A0A3S3VLZ5</accession>
<name>A0A3S3VLZ5_9SPHI</name>
<dbReference type="RefSeq" id="WP_128534649.1">
    <property type="nucleotide sequence ID" value="NZ_SBIW01000006.1"/>
</dbReference>
<dbReference type="PANTHER" id="PTHR34585:SF22">
    <property type="entry name" value="HELIX-TURN-HELIX DOMAIN-CONTAINING PROTEIN"/>
    <property type="match status" value="1"/>
</dbReference>
<dbReference type="InterPro" id="IPR041657">
    <property type="entry name" value="HTH_17"/>
</dbReference>
<dbReference type="AlphaFoldDB" id="A0A3S3VLZ5"/>